<gene>
    <name evidence="3" type="ORF">L207DRAFT_618022</name>
</gene>
<sequence length="311" mass="35948">MNSVTVFYSSHSPNHNSEKESHLFEPDTDAMSRLQTLLSILPRLTLPPHESVSTLYEFLLFLKLAPEPRNKIWEQAAHLPRVVKVICHMKEIHLEEIDRGSWNSNVEGQTRHPGIMQACRESRVEGGRYYDLVHENVVPTFKYLNGRSRPANLVAEVISNSLYINLRFDRFVVPSGIDRLGSLLRLGPNFDQHTYNFNYSALQRIRYLECNLRGTDNIQLYFLYLFARYLSGHESDLQSITFCGEDITAPSLYFQEDHGHSIAGRLSARSVQETETWFRKELEEYLALKVPVRIRVMPADNIKLYPCSANE</sequence>
<evidence type="ECO:0000313" key="4">
    <source>
        <dbReference type="Proteomes" id="UP000235786"/>
    </source>
</evidence>
<keyword evidence="4" id="KW-1185">Reference proteome</keyword>
<evidence type="ECO:0000259" key="2">
    <source>
        <dbReference type="Pfam" id="PF20150"/>
    </source>
</evidence>
<feature type="region of interest" description="Disordered" evidence="1">
    <location>
        <begin position="1"/>
        <end position="22"/>
    </location>
</feature>
<dbReference type="InterPro" id="IPR045518">
    <property type="entry name" value="2EXR"/>
</dbReference>
<feature type="compositionally biased region" description="Polar residues" evidence="1">
    <location>
        <begin position="1"/>
        <end position="15"/>
    </location>
</feature>
<reference evidence="3 4" key="1">
    <citation type="submission" date="2016-04" db="EMBL/GenBank/DDBJ databases">
        <title>A degradative enzymes factory behind the ericoid mycorrhizal symbiosis.</title>
        <authorList>
            <consortium name="DOE Joint Genome Institute"/>
            <person name="Martino E."/>
            <person name="Morin E."/>
            <person name="Grelet G."/>
            <person name="Kuo A."/>
            <person name="Kohler A."/>
            <person name="Daghino S."/>
            <person name="Barry K."/>
            <person name="Choi C."/>
            <person name="Cichocki N."/>
            <person name="Clum A."/>
            <person name="Copeland A."/>
            <person name="Hainaut M."/>
            <person name="Haridas S."/>
            <person name="Labutti K."/>
            <person name="Lindquist E."/>
            <person name="Lipzen A."/>
            <person name="Khouja H.-R."/>
            <person name="Murat C."/>
            <person name="Ohm R."/>
            <person name="Olson A."/>
            <person name="Spatafora J."/>
            <person name="Veneault-Fourrey C."/>
            <person name="Henrissat B."/>
            <person name="Grigoriev I."/>
            <person name="Martin F."/>
            <person name="Perotto S."/>
        </authorList>
    </citation>
    <scope>NUCLEOTIDE SEQUENCE [LARGE SCALE GENOMIC DNA]</scope>
    <source>
        <strain evidence="3 4">F</strain>
    </source>
</reference>
<dbReference type="Proteomes" id="UP000235786">
    <property type="component" value="Unassembled WGS sequence"/>
</dbReference>
<organism evidence="3 4">
    <name type="scientific">Hyaloscypha variabilis (strain UAMH 11265 / GT02V1 / F)</name>
    <name type="common">Meliniomyces variabilis</name>
    <dbReference type="NCBI Taxonomy" id="1149755"/>
    <lineage>
        <taxon>Eukaryota</taxon>
        <taxon>Fungi</taxon>
        <taxon>Dikarya</taxon>
        <taxon>Ascomycota</taxon>
        <taxon>Pezizomycotina</taxon>
        <taxon>Leotiomycetes</taxon>
        <taxon>Helotiales</taxon>
        <taxon>Hyaloscyphaceae</taxon>
        <taxon>Hyaloscypha</taxon>
        <taxon>Hyaloscypha variabilis</taxon>
    </lineage>
</organism>
<dbReference type="PANTHER" id="PTHR35910:SF6">
    <property type="entry name" value="2EXR DOMAIN-CONTAINING PROTEIN"/>
    <property type="match status" value="1"/>
</dbReference>
<name>A0A2J6QSC1_HYAVF</name>
<dbReference type="Pfam" id="PF20150">
    <property type="entry name" value="2EXR"/>
    <property type="match status" value="1"/>
</dbReference>
<dbReference type="OrthoDB" id="3546991at2759"/>
<evidence type="ECO:0000256" key="1">
    <source>
        <dbReference type="SAM" id="MobiDB-lite"/>
    </source>
</evidence>
<protein>
    <recommendedName>
        <fullName evidence="2">2EXR domain-containing protein</fullName>
    </recommendedName>
</protein>
<feature type="domain" description="2EXR" evidence="2">
    <location>
        <begin position="58"/>
        <end position="169"/>
    </location>
</feature>
<dbReference type="AlphaFoldDB" id="A0A2J6QSC1"/>
<dbReference type="PANTHER" id="PTHR35910">
    <property type="entry name" value="2EXR DOMAIN-CONTAINING PROTEIN"/>
    <property type="match status" value="1"/>
</dbReference>
<evidence type="ECO:0000313" key="3">
    <source>
        <dbReference type="EMBL" id="PMD29161.1"/>
    </source>
</evidence>
<dbReference type="EMBL" id="KZ613977">
    <property type="protein sequence ID" value="PMD29161.1"/>
    <property type="molecule type" value="Genomic_DNA"/>
</dbReference>
<accession>A0A2J6QSC1</accession>
<proteinExistence type="predicted"/>